<protein>
    <submittedName>
        <fullName evidence="2">Uncharacterized protein</fullName>
    </submittedName>
</protein>
<dbReference type="Proteomes" id="UP000232722">
    <property type="component" value="Unassembled WGS sequence"/>
</dbReference>
<dbReference type="AlphaFoldDB" id="A0A2N0S2G3"/>
<evidence type="ECO:0000313" key="3">
    <source>
        <dbReference type="Proteomes" id="UP000232688"/>
    </source>
</evidence>
<gene>
    <name evidence="2" type="ORF">RhiirA1_455690</name>
    <name evidence="1" type="ORF">RhiirA5_495501</name>
</gene>
<reference evidence="1 4" key="2">
    <citation type="submission" date="2017-09" db="EMBL/GenBank/DDBJ databases">
        <title>Extensive intraspecific genome diversity in a model arbuscular mycorrhizal fungus.</title>
        <authorList>
            <person name="Chen E.C."/>
            <person name="Morin E."/>
            <person name="Beaudet D."/>
            <person name="Noel J."/>
            <person name="Ndikumana S."/>
            <person name="Charron P."/>
            <person name="St-Onge C."/>
            <person name="Giorgi J."/>
            <person name="Grigoriev I.V."/>
            <person name="Roux C."/>
            <person name="Martin F.M."/>
            <person name="Corradi N."/>
        </authorList>
    </citation>
    <scope>NUCLEOTIDE SEQUENCE [LARGE SCALE GENOMIC DNA]</scope>
    <source>
        <strain evidence="1 4">A5</strain>
    </source>
</reference>
<sequence length="49" mass="5784">MCEADLIKEENFEYLQFTTEPEVAAIYGSTIRNSTVEKLRLPQRMVDRF</sequence>
<reference evidence="2 3" key="3">
    <citation type="submission" date="2017-10" db="EMBL/GenBank/DDBJ databases">
        <title>Extensive intraspecific genome diversity in a model arbuscular mycorrhizal fungus.</title>
        <authorList>
            <person name="Chen E.C.H."/>
            <person name="Morin E."/>
            <person name="Baudet D."/>
            <person name="Noel J."/>
            <person name="Ndikumana S."/>
            <person name="Charron P."/>
            <person name="St-Onge C."/>
            <person name="Giorgi J."/>
            <person name="Grigoriev I.V."/>
            <person name="Roux C."/>
            <person name="Martin F.M."/>
            <person name="Corradi N."/>
        </authorList>
    </citation>
    <scope>NUCLEOTIDE SEQUENCE [LARGE SCALE GENOMIC DNA]</scope>
    <source>
        <strain evidence="2 3">A1</strain>
    </source>
</reference>
<dbReference type="VEuPathDB" id="FungiDB:RhiirA1_455690"/>
<dbReference type="EMBL" id="LLXH01000263">
    <property type="protein sequence ID" value="PKC69717.1"/>
    <property type="molecule type" value="Genomic_DNA"/>
</dbReference>
<dbReference type="VEuPathDB" id="FungiDB:RhiirFUN_008464"/>
<dbReference type="VEuPathDB" id="FungiDB:FUN_008094"/>
<reference evidence="1 4" key="1">
    <citation type="submission" date="2016-04" db="EMBL/GenBank/DDBJ databases">
        <title>Genome analyses suggest a sexual origin of heterokaryosis in a supposedly ancient asexual fungus.</title>
        <authorList>
            <person name="Ropars J."/>
            <person name="Sedzielewska K."/>
            <person name="Noel J."/>
            <person name="Charron P."/>
            <person name="Farinelli L."/>
            <person name="Marton T."/>
            <person name="Kruger M."/>
            <person name="Pelin A."/>
            <person name="Brachmann A."/>
            <person name="Corradi N."/>
        </authorList>
    </citation>
    <scope>NUCLEOTIDE SEQUENCE [LARGE SCALE GENOMIC DNA]</scope>
    <source>
        <strain evidence="1 4">A5</strain>
    </source>
</reference>
<accession>A0A2N0S2G3</accession>
<organism evidence="2 3">
    <name type="scientific">Rhizophagus irregularis</name>
    <dbReference type="NCBI Taxonomy" id="588596"/>
    <lineage>
        <taxon>Eukaryota</taxon>
        <taxon>Fungi</taxon>
        <taxon>Fungi incertae sedis</taxon>
        <taxon>Mucoromycota</taxon>
        <taxon>Glomeromycotina</taxon>
        <taxon>Glomeromycetes</taxon>
        <taxon>Glomerales</taxon>
        <taxon>Glomeraceae</taxon>
        <taxon>Rhizophagus</taxon>
    </lineage>
</organism>
<dbReference type="Proteomes" id="UP000232688">
    <property type="component" value="Unassembled WGS sequence"/>
</dbReference>
<evidence type="ECO:0000313" key="4">
    <source>
        <dbReference type="Proteomes" id="UP000232722"/>
    </source>
</evidence>
<evidence type="ECO:0000313" key="2">
    <source>
        <dbReference type="EMBL" id="PKC69717.1"/>
    </source>
</evidence>
<evidence type="ECO:0000313" key="1">
    <source>
        <dbReference type="EMBL" id="PKC14302.1"/>
    </source>
</evidence>
<proteinExistence type="predicted"/>
<comment type="caution">
    <text evidence="2">The sequence shown here is derived from an EMBL/GenBank/DDBJ whole genome shotgun (WGS) entry which is preliminary data.</text>
</comment>
<reference evidence="2 3" key="4">
    <citation type="submission" date="2017-10" db="EMBL/GenBank/DDBJ databases">
        <title>Genome analyses suggest a sexual origin of heterokaryosis in a supposedly ancient asexual fungus.</title>
        <authorList>
            <person name="Corradi N."/>
            <person name="Sedzielewska K."/>
            <person name="Noel J."/>
            <person name="Charron P."/>
            <person name="Farinelli L."/>
            <person name="Marton T."/>
            <person name="Kruger M."/>
            <person name="Pelin A."/>
            <person name="Brachmann A."/>
            <person name="Corradi N."/>
        </authorList>
    </citation>
    <scope>NUCLEOTIDE SEQUENCE [LARGE SCALE GENOMIC DNA]</scope>
    <source>
        <strain evidence="2 3">A1</strain>
    </source>
</reference>
<name>A0A2N0S2G3_9GLOM</name>
<dbReference type="EMBL" id="LLXJ01000142">
    <property type="protein sequence ID" value="PKC14302.1"/>
    <property type="molecule type" value="Genomic_DNA"/>
</dbReference>